<dbReference type="AlphaFoldDB" id="A0A507QN85"/>
<name>A0A507QN85_MONPU</name>
<dbReference type="InterPro" id="IPR049207">
    <property type="entry name" value="DUF4246_N"/>
</dbReference>
<reference evidence="3 4" key="1">
    <citation type="submission" date="2019-06" db="EMBL/GenBank/DDBJ databases">
        <title>Wine fermentation using esterase from Monascus purpureus.</title>
        <authorList>
            <person name="Geng C."/>
            <person name="Zhang Y."/>
        </authorList>
    </citation>
    <scope>NUCLEOTIDE SEQUENCE [LARGE SCALE GENOMIC DNA]</scope>
    <source>
        <strain evidence="3">HQ1</strain>
    </source>
</reference>
<protein>
    <submittedName>
        <fullName evidence="3">Uncharacterized protein</fullName>
    </submittedName>
</protein>
<gene>
    <name evidence="3" type="ORF">MPDQ_003187</name>
</gene>
<feature type="domain" description="DUF4246" evidence="2">
    <location>
        <begin position="23"/>
        <end position="89"/>
    </location>
</feature>
<dbReference type="PANTHER" id="PTHR33119:SF1">
    <property type="entry name" value="FE2OG DIOXYGENASE DOMAIN-CONTAINING PROTEIN"/>
    <property type="match status" value="1"/>
</dbReference>
<dbReference type="InterPro" id="IPR025340">
    <property type="entry name" value="DUF4246"/>
</dbReference>
<evidence type="ECO:0000259" key="2">
    <source>
        <dbReference type="Pfam" id="PF21666"/>
    </source>
</evidence>
<evidence type="ECO:0000313" key="4">
    <source>
        <dbReference type="Proteomes" id="UP000319663"/>
    </source>
</evidence>
<sequence length="222" mass="25372">MDDDASVHTAMPLDNSGRGPLQVPGFQGIPVHYELNSEDCFAHGERKWRQAPAVTARELAMVVMNKLVDKPEWYVDIFNDQVVAKWREEAFEMISLMSEKAWSWIWMSWIIAVYFREKQYVCVLDTGSCVCKSETLALQSLAASFRSTATPILDQQQNKDWQLGSDNQVLKPCRSVIIPFGLWEKPSFGRRGQVDLQAMFSSNRDAIVVPKHFGRRIDSLEI</sequence>
<dbReference type="Proteomes" id="UP000319663">
    <property type="component" value="Unassembled WGS sequence"/>
</dbReference>
<accession>A0A507QN85</accession>
<dbReference type="Pfam" id="PF14033">
    <property type="entry name" value="DUF4246"/>
    <property type="match status" value="1"/>
</dbReference>
<dbReference type="EMBL" id="VIFY01000204">
    <property type="protein sequence ID" value="TQB68595.1"/>
    <property type="molecule type" value="Genomic_DNA"/>
</dbReference>
<feature type="domain" description="DUF4246" evidence="1">
    <location>
        <begin position="112"/>
        <end position="201"/>
    </location>
</feature>
<evidence type="ECO:0000259" key="1">
    <source>
        <dbReference type="Pfam" id="PF14033"/>
    </source>
</evidence>
<dbReference type="InterPro" id="IPR049192">
    <property type="entry name" value="DUF4246_C"/>
</dbReference>
<comment type="caution">
    <text evidence="3">The sequence shown here is derived from an EMBL/GenBank/DDBJ whole genome shotgun (WGS) entry which is preliminary data.</text>
</comment>
<dbReference type="STRING" id="5098.A0A507QN85"/>
<evidence type="ECO:0000313" key="3">
    <source>
        <dbReference type="EMBL" id="TQB68595.1"/>
    </source>
</evidence>
<organism evidence="3 4">
    <name type="scientific">Monascus purpureus</name>
    <name type="common">Red mold</name>
    <name type="synonym">Monascus anka</name>
    <dbReference type="NCBI Taxonomy" id="5098"/>
    <lineage>
        <taxon>Eukaryota</taxon>
        <taxon>Fungi</taxon>
        <taxon>Dikarya</taxon>
        <taxon>Ascomycota</taxon>
        <taxon>Pezizomycotina</taxon>
        <taxon>Eurotiomycetes</taxon>
        <taxon>Eurotiomycetidae</taxon>
        <taxon>Eurotiales</taxon>
        <taxon>Aspergillaceae</taxon>
        <taxon>Monascus</taxon>
    </lineage>
</organism>
<dbReference type="PANTHER" id="PTHR33119">
    <property type="entry name" value="IFI3P"/>
    <property type="match status" value="1"/>
</dbReference>
<dbReference type="Pfam" id="PF21666">
    <property type="entry name" value="DUF4246_N"/>
    <property type="match status" value="1"/>
</dbReference>
<proteinExistence type="predicted"/>
<keyword evidence="4" id="KW-1185">Reference proteome</keyword>